<dbReference type="GO" id="GO:0004640">
    <property type="term" value="F:phosphoribosylanthranilate isomerase activity"/>
    <property type="evidence" value="ECO:0007669"/>
    <property type="project" value="UniProtKB-UniRule"/>
</dbReference>
<dbReference type="EMBL" id="CP014339">
    <property type="protein sequence ID" value="AQX51615.1"/>
    <property type="molecule type" value="Genomic_DNA"/>
</dbReference>
<dbReference type="Pfam" id="PF00697">
    <property type="entry name" value="PRAI"/>
    <property type="match status" value="1"/>
</dbReference>
<dbReference type="InterPro" id="IPR013785">
    <property type="entry name" value="Aldolase_TIM"/>
</dbReference>
<dbReference type="Gene3D" id="3.20.20.70">
    <property type="entry name" value="Aldolase class I"/>
    <property type="match status" value="1"/>
</dbReference>
<feature type="domain" description="N-(5'phosphoribosyl) anthranilate isomerase (PRAI)" evidence="10">
    <location>
        <begin position="11"/>
        <end position="214"/>
    </location>
</feature>
<dbReference type="AlphaFoldDB" id="A0A494J983"/>
<dbReference type="RefSeq" id="WP_078719978.1">
    <property type="nucleotide sequence ID" value="NZ_CP014339.1"/>
</dbReference>
<dbReference type="HAMAP" id="MF_00135">
    <property type="entry name" value="PRAI"/>
    <property type="match status" value="1"/>
</dbReference>
<dbReference type="EMBL" id="MAHS01000003">
    <property type="protein sequence ID" value="OPB52340.1"/>
    <property type="molecule type" value="Genomic_DNA"/>
</dbReference>
<evidence type="ECO:0000313" key="12">
    <source>
        <dbReference type="EMBL" id="OPB52340.1"/>
    </source>
</evidence>
<comment type="catalytic activity">
    <reaction evidence="1 9">
        <text>N-(5-phospho-beta-D-ribosyl)anthranilate = 1-(2-carboxyphenylamino)-1-deoxy-D-ribulose 5-phosphate</text>
        <dbReference type="Rhea" id="RHEA:21540"/>
        <dbReference type="ChEBI" id="CHEBI:18277"/>
        <dbReference type="ChEBI" id="CHEBI:58613"/>
        <dbReference type="EC" id="5.3.1.24"/>
    </reaction>
</comment>
<evidence type="ECO:0000256" key="6">
    <source>
        <dbReference type="ARBA" id="ARBA00022822"/>
    </source>
</evidence>
<evidence type="ECO:0000256" key="2">
    <source>
        <dbReference type="ARBA" id="ARBA00004664"/>
    </source>
</evidence>
<protein>
    <recommendedName>
        <fullName evidence="4 9">N-(5'-phosphoribosyl)anthranilate isomerase</fullName>
        <shortName evidence="9">PRAI</shortName>
        <ecNumber evidence="3 9">5.3.1.24</ecNumber>
    </recommendedName>
</protein>
<dbReference type="SUPFAM" id="SSF51366">
    <property type="entry name" value="Ribulose-phoshate binding barrel"/>
    <property type="match status" value="1"/>
</dbReference>
<accession>A0A494J983</accession>
<reference evidence="11 13" key="1">
    <citation type="submission" date="2016-02" db="EMBL/GenBank/DDBJ databases">
        <authorList>
            <person name="Nicholson A.C."/>
            <person name="Humrighouse B.W."/>
            <person name="Loparev V."/>
            <person name="Emery B."/>
            <person name="Graziano J."/>
            <person name="McQuiston J.R."/>
        </authorList>
    </citation>
    <scope>NUCLEOTIDE SEQUENCE [LARGE SCALE GENOMIC DNA]</scope>
    <source>
        <strain evidence="11 13">E6809</strain>
    </source>
</reference>
<reference evidence="12" key="2">
    <citation type="submission" date="2016-06" db="EMBL/GenBank/DDBJ databases">
        <authorList>
            <person name="Nicholson A.C."/>
        </authorList>
    </citation>
    <scope>NUCLEOTIDE SEQUENCE [LARGE SCALE GENOMIC DNA]</scope>
    <source>
        <strain evidence="12">E6809</strain>
    </source>
</reference>
<dbReference type="InterPro" id="IPR001240">
    <property type="entry name" value="PRAI_dom"/>
</dbReference>
<evidence type="ECO:0000256" key="4">
    <source>
        <dbReference type="ARBA" id="ARBA00022272"/>
    </source>
</evidence>
<dbReference type="PANTHER" id="PTHR42894:SF1">
    <property type="entry name" value="N-(5'-PHOSPHORIBOSYL)ANTHRANILATE ISOMERASE"/>
    <property type="match status" value="1"/>
</dbReference>
<dbReference type="UniPathway" id="UPA00035">
    <property type="reaction ID" value="UER00042"/>
</dbReference>
<dbReference type="PANTHER" id="PTHR42894">
    <property type="entry name" value="N-(5'-PHOSPHORIBOSYL)ANTHRANILATE ISOMERASE"/>
    <property type="match status" value="1"/>
</dbReference>
<proteinExistence type="inferred from homology"/>
<evidence type="ECO:0000256" key="9">
    <source>
        <dbReference type="HAMAP-Rule" id="MF_00135"/>
    </source>
</evidence>
<keyword evidence="6 9" id="KW-0822">Tryptophan biosynthesis</keyword>
<evidence type="ECO:0000313" key="11">
    <source>
        <dbReference type="EMBL" id="AQX51615.1"/>
    </source>
</evidence>
<comment type="similarity">
    <text evidence="9">Belongs to the TrpF family.</text>
</comment>
<evidence type="ECO:0000256" key="8">
    <source>
        <dbReference type="ARBA" id="ARBA00023235"/>
    </source>
</evidence>
<keyword evidence="5 9" id="KW-0028">Amino-acid biosynthesis</keyword>
<evidence type="ECO:0000313" key="13">
    <source>
        <dbReference type="Proteomes" id="UP000189738"/>
    </source>
</evidence>
<evidence type="ECO:0000256" key="7">
    <source>
        <dbReference type="ARBA" id="ARBA00023141"/>
    </source>
</evidence>
<organism evidence="12">
    <name type="scientific">Elizabethkingia anophelis</name>
    <dbReference type="NCBI Taxonomy" id="1117645"/>
    <lineage>
        <taxon>Bacteria</taxon>
        <taxon>Pseudomonadati</taxon>
        <taxon>Bacteroidota</taxon>
        <taxon>Flavobacteriia</taxon>
        <taxon>Flavobacteriales</taxon>
        <taxon>Weeksellaceae</taxon>
        <taxon>Elizabethkingia</taxon>
    </lineage>
</organism>
<evidence type="ECO:0000259" key="10">
    <source>
        <dbReference type="Pfam" id="PF00697"/>
    </source>
</evidence>
<comment type="pathway">
    <text evidence="2 9">Amino-acid biosynthesis; L-tryptophan biosynthesis; L-tryptophan from chorismate: step 3/5.</text>
</comment>
<gene>
    <name evidence="9" type="primary">trpF</name>
    <name evidence="11" type="ORF">AYC66_13440</name>
    <name evidence="12" type="ORF">BAY09_14385</name>
</gene>
<evidence type="ECO:0000256" key="3">
    <source>
        <dbReference type="ARBA" id="ARBA00012572"/>
    </source>
</evidence>
<name>A0A494J983_9FLAO</name>
<dbReference type="CDD" id="cd00405">
    <property type="entry name" value="PRAI"/>
    <property type="match status" value="1"/>
</dbReference>
<dbReference type="InterPro" id="IPR044643">
    <property type="entry name" value="TrpF_fam"/>
</dbReference>
<dbReference type="Proteomes" id="UP000189738">
    <property type="component" value="Chromosome"/>
</dbReference>
<dbReference type="InterPro" id="IPR011060">
    <property type="entry name" value="RibuloseP-bd_barrel"/>
</dbReference>
<dbReference type="GO" id="GO:0000162">
    <property type="term" value="P:L-tryptophan biosynthetic process"/>
    <property type="evidence" value="ECO:0007669"/>
    <property type="project" value="UniProtKB-UniRule"/>
</dbReference>
<evidence type="ECO:0000256" key="5">
    <source>
        <dbReference type="ARBA" id="ARBA00022605"/>
    </source>
</evidence>
<keyword evidence="8 9" id="KW-0413">Isomerase</keyword>
<sequence>MGNQNYQPKLKVCGLAHRSQIQELQKSGVDFLGFIFYPKSPRYVLNHLNLEQISEIKHLGKVGVFVNEDVAIVSDITKQAHLNYIQLHGDENIEYILNLKKLLPETQIIKVFRIGQEVNTEVLKSKISEFETYADLLLFDTDSKAYGGTGETFNWSVLDQLDLQKPYLLSGGISSENIASIESFKTKPFALDINSKFENSPGDKNLDKIQEFINLIRKQKNPKGML</sequence>
<evidence type="ECO:0000256" key="1">
    <source>
        <dbReference type="ARBA" id="ARBA00001164"/>
    </source>
</evidence>
<keyword evidence="7 9" id="KW-0057">Aromatic amino acid biosynthesis</keyword>
<dbReference type="EC" id="5.3.1.24" evidence="3 9"/>